<dbReference type="UniPathway" id="UPA00077">
    <property type="reaction ID" value="UER00157"/>
</dbReference>
<comment type="function">
    <text evidence="2">Functions in two distinct reactions of the de novo folate biosynthetic pathway. Catalyzes the addition of a glutamate residue to dihydropteroate (7,8-dihydropteroate or H2Pte) to form dihydrofolate (7,8-dihydrofolate monoglutamate or H2Pte-Glu). Also catalyzes successive additions of L-glutamate to tetrahydrofolate or 10-formyltetrahydrofolate or 5,10-methylenetetrahydrofolate, leading to folylpolyglutamate derivatives.</text>
</comment>
<evidence type="ECO:0000256" key="14">
    <source>
        <dbReference type="ARBA" id="ARBA00022842"/>
    </source>
</evidence>
<comment type="subunit">
    <text evidence="6">Monomer.</text>
</comment>
<comment type="catalytic activity">
    <reaction evidence="20">
        <text>10-formyltetrahydrofolyl-(gamma-L-Glu)(n) + L-glutamate + ATP = 10-formyltetrahydrofolyl-(gamma-L-Glu)(n+1) + ADP + phosphate + H(+)</text>
        <dbReference type="Rhea" id="RHEA:51904"/>
        <dbReference type="Rhea" id="RHEA-COMP:13088"/>
        <dbReference type="Rhea" id="RHEA-COMP:14300"/>
        <dbReference type="ChEBI" id="CHEBI:15378"/>
        <dbReference type="ChEBI" id="CHEBI:29985"/>
        <dbReference type="ChEBI" id="CHEBI:30616"/>
        <dbReference type="ChEBI" id="CHEBI:43474"/>
        <dbReference type="ChEBI" id="CHEBI:134413"/>
        <dbReference type="ChEBI" id="CHEBI:456216"/>
        <dbReference type="EC" id="6.3.2.17"/>
    </reaction>
</comment>
<dbReference type="EC" id="6.3.2.17" evidence="8"/>
<evidence type="ECO:0000256" key="23">
    <source>
        <dbReference type="PIRNR" id="PIRNR001563"/>
    </source>
</evidence>
<evidence type="ECO:0000259" key="25">
    <source>
        <dbReference type="Pfam" id="PF08245"/>
    </source>
</evidence>
<evidence type="ECO:0000256" key="10">
    <source>
        <dbReference type="ARBA" id="ARBA00022598"/>
    </source>
</evidence>
<name>A0A370XC28_9GAMM</name>
<evidence type="ECO:0000256" key="20">
    <source>
        <dbReference type="ARBA" id="ARBA00047808"/>
    </source>
</evidence>
<evidence type="ECO:0000256" key="11">
    <source>
        <dbReference type="ARBA" id="ARBA00022723"/>
    </source>
</evidence>
<evidence type="ECO:0000256" key="13">
    <source>
        <dbReference type="ARBA" id="ARBA00022840"/>
    </source>
</evidence>
<dbReference type="Gene3D" id="3.40.1190.10">
    <property type="entry name" value="Mur-like, catalytic domain"/>
    <property type="match status" value="1"/>
</dbReference>
<dbReference type="Pfam" id="PF08245">
    <property type="entry name" value="Mur_ligase_M"/>
    <property type="match status" value="1"/>
</dbReference>
<dbReference type="GO" id="GO:0004326">
    <property type="term" value="F:tetrahydrofolylpolyglutamate synthase activity"/>
    <property type="evidence" value="ECO:0007669"/>
    <property type="project" value="UniProtKB-EC"/>
</dbReference>
<dbReference type="EC" id="6.3.2.12" evidence="7"/>
<keyword evidence="14" id="KW-0460">Magnesium</keyword>
<evidence type="ECO:0000256" key="21">
    <source>
        <dbReference type="ARBA" id="ARBA00049035"/>
    </source>
</evidence>
<dbReference type="SUPFAM" id="SSF53244">
    <property type="entry name" value="MurD-like peptide ligases, peptide-binding domain"/>
    <property type="match status" value="1"/>
</dbReference>
<proteinExistence type="inferred from homology"/>
<keyword evidence="13 23" id="KW-0067">ATP-binding</keyword>
<dbReference type="PANTHER" id="PTHR11136:SF0">
    <property type="entry name" value="DIHYDROFOLATE SYNTHETASE-RELATED"/>
    <property type="match status" value="1"/>
</dbReference>
<evidence type="ECO:0000256" key="17">
    <source>
        <dbReference type="ARBA" id="ARBA00030592"/>
    </source>
</evidence>
<evidence type="ECO:0000256" key="19">
    <source>
        <dbReference type="ARBA" id="ARBA00047493"/>
    </source>
</evidence>
<dbReference type="NCBIfam" id="TIGR01499">
    <property type="entry name" value="folC"/>
    <property type="match status" value="1"/>
</dbReference>
<dbReference type="GO" id="GO:0008841">
    <property type="term" value="F:dihydrofolate synthase activity"/>
    <property type="evidence" value="ECO:0007669"/>
    <property type="project" value="UniProtKB-EC"/>
</dbReference>
<comment type="cofactor">
    <cofactor evidence="1">
        <name>Mg(2+)</name>
        <dbReference type="ChEBI" id="CHEBI:18420"/>
    </cofactor>
</comment>
<evidence type="ECO:0000256" key="22">
    <source>
        <dbReference type="ARBA" id="ARBA00049161"/>
    </source>
</evidence>
<comment type="caution">
    <text evidence="26">The sequence shown here is derived from an EMBL/GenBank/DDBJ whole genome shotgun (WGS) entry which is preliminary data.</text>
</comment>
<comment type="catalytic activity">
    <reaction evidence="21">
        <text>(6R)-5,10-methylenetetrahydrofolyl-(gamma-L-Glu)(n) + L-glutamate + ATP = (6R)-5,10-methylenetetrahydrofolyl-(gamma-L-Glu)(n+1) + ADP + phosphate + H(+)</text>
        <dbReference type="Rhea" id="RHEA:51912"/>
        <dbReference type="Rhea" id="RHEA-COMP:13257"/>
        <dbReference type="Rhea" id="RHEA-COMP:13258"/>
        <dbReference type="ChEBI" id="CHEBI:15378"/>
        <dbReference type="ChEBI" id="CHEBI:29985"/>
        <dbReference type="ChEBI" id="CHEBI:30616"/>
        <dbReference type="ChEBI" id="CHEBI:43474"/>
        <dbReference type="ChEBI" id="CHEBI:136572"/>
        <dbReference type="ChEBI" id="CHEBI:456216"/>
        <dbReference type="EC" id="6.3.2.17"/>
    </reaction>
</comment>
<dbReference type="PIRSF" id="PIRSF001563">
    <property type="entry name" value="Folylpolyglu_synth"/>
    <property type="match status" value="1"/>
</dbReference>
<dbReference type="FunFam" id="3.40.1190.10:FF:000004">
    <property type="entry name" value="Dihydrofolate synthase/folylpolyglutamate synthase"/>
    <property type="match status" value="1"/>
</dbReference>
<comment type="pathway">
    <text evidence="3">Cofactor biosynthesis; tetrahydrofolate biosynthesis; 7,8-dihydrofolate from 2-amino-4-hydroxy-6-hydroxymethyl-7,8-dihydropteridine diphosphate and 4-aminobenzoate: step 2/2.</text>
</comment>
<feature type="domain" description="Mur ligase central" evidence="25">
    <location>
        <begin position="60"/>
        <end position="202"/>
    </location>
</feature>
<dbReference type="SUPFAM" id="SSF53623">
    <property type="entry name" value="MurD-like peptide ligases, catalytic domain"/>
    <property type="match status" value="1"/>
</dbReference>
<comment type="similarity">
    <text evidence="5 23">Belongs to the folylpolyglutamate synthase family.</text>
</comment>
<dbReference type="GO" id="GO:0046654">
    <property type="term" value="P:tetrahydrofolate biosynthetic process"/>
    <property type="evidence" value="ECO:0007669"/>
    <property type="project" value="UniProtKB-UniPathway"/>
</dbReference>
<dbReference type="Gene3D" id="3.90.190.20">
    <property type="entry name" value="Mur ligase, C-terminal domain"/>
    <property type="match status" value="1"/>
</dbReference>
<keyword evidence="27" id="KW-1185">Reference proteome</keyword>
<protein>
    <recommendedName>
        <fullName evidence="9">Dihydrofolate synthase/folylpolyglutamate synthase</fullName>
        <ecNumber evidence="7">6.3.2.12</ecNumber>
        <ecNumber evidence="8">6.3.2.17</ecNumber>
    </recommendedName>
    <alternativeName>
        <fullName evidence="18">Folylpoly-gamma-glutamate synthetase-dihydrofolate synthetase</fullName>
    </alternativeName>
    <alternativeName>
        <fullName evidence="16">Folylpolyglutamate synthetase</fullName>
    </alternativeName>
    <alternativeName>
        <fullName evidence="17">Tetrahydrofolylpolyglutamate synthase</fullName>
    </alternativeName>
</protein>
<comment type="catalytic activity">
    <reaction evidence="22">
        <text>7,8-dihydropteroate + L-glutamate + ATP = 7,8-dihydrofolate + ADP + phosphate + H(+)</text>
        <dbReference type="Rhea" id="RHEA:23584"/>
        <dbReference type="ChEBI" id="CHEBI:15378"/>
        <dbReference type="ChEBI" id="CHEBI:17839"/>
        <dbReference type="ChEBI" id="CHEBI:29985"/>
        <dbReference type="ChEBI" id="CHEBI:30616"/>
        <dbReference type="ChEBI" id="CHEBI:43474"/>
        <dbReference type="ChEBI" id="CHEBI:57451"/>
        <dbReference type="ChEBI" id="CHEBI:456216"/>
        <dbReference type="EC" id="6.3.2.12"/>
    </reaction>
</comment>
<evidence type="ECO:0000256" key="15">
    <source>
        <dbReference type="ARBA" id="ARBA00022909"/>
    </source>
</evidence>
<evidence type="ECO:0000259" key="24">
    <source>
        <dbReference type="Pfam" id="PF02875"/>
    </source>
</evidence>
<comment type="pathway">
    <text evidence="4">Cofactor biosynthesis; tetrahydrofolylpolyglutamate biosynthesis.</text>
</comment>
<evidence type="ECO:0000256" key="9">
    <source>
        <dbReference type="ARBA" id="ARBA00019357"/>
    </source>
</evidence>
<evidence type="ECO:0000256" key="6">
    <source>
        <dbReference type="ARBA" id="ARBA00011245"/>
    </source>
</evidence>
<dbReference type="InterPro" id="IPR004101">
    <property type="entry name" value="Mur_ligase_C"/>
</dbReference>
<dbReference type="Proteomes" id="UP000255334">
    <property type="component" value="Unassembled WGS sequence"/>
</dbReference>
<dbReference type="EMBL" id="QRBF01000001">
    <property type="protein sequence ID" value="RDS85820.1"/>
    <property type="molecule type" value="Genomic_DNA"/>
</dbReference>
<evidence type="ECO:0000256" key="16">
    <source>
        <dbReference type="ARBA" id="ARBA00030048"/>
    </source>
</evidence>
<dbReference type="OrthoDB" id="9809356at2"/>
<evidence type="ECO:0000256" key="18">
    <source>
        <dbReference type="ARBA" id="ARBA00032510"/>
    </source>
</evidence>
<keyword evidence="11" id="KW-0479">Metal-binding</keyword>
<accession>A0A370XC28</accession>
<keyword evidence="15" id="KW-0289">Folate biosynthesis</keyword>
<reference evidence="26 27" key="1">
    <citation type="submission" date="2018-07" db="EMBL/GenBank/DDBJ databases">
        <title>Dyella monticola sp. nov. and Dyella psychrodurans sp. nov. isolated from monsoon evergreen broad-leaved forest soil of Dinghu Mountain, China.</title>
        <authorList>
            <person name="Gao Z."/>
            <person name="Qiu L."/>
        </authorList>
    </citation>
    <scope>NUCLEOTIDE SEQUENCE [LARGE SCALE GENOMIC DNA]</scope>
    <source>
        <strain evidence="26 27">4MSK11</strain>
    </source>
</reference>
<dbReference type="InterPro" id="IPR001645">
    <property type="entry name" value="Folylpolyglutamate_synth"/>
</dbReference>
<evidence type="ECO:0000256" key="8">
    <source>
        <dbReference type="ARBA" id="ARBA00013025"/>
    </source>
</evidence>
<dbReference type="InterPro" id="IPR013221">
    <property type="entry name" value="Mur_ligase_cen"/>
</dbReference>
<evidence type="ECO:0000313" key="27">
    <source>
        <dbReference type="Proteomes" id="UP000255334"/>
    </source>
</evidence>
<evidence type="ECO:0000256" key="12">
    <source>
        <dbReference type="ARBA" id="ARBA00022741"/>
    </source>
</evidence>
<evidence type="ECO:0000256" key="5">
    <source>
        <dbReference type="ARBA" id="ARBA00008276"/>
    </source>
</evidence>
<keyword evidence="12 23" id="KW-0547">Nucleotide-binding</keyword>
<comment type="catalytic activity">
    <reaction evidence="19">
        <text>(6S)-5,6,7,8-tetrahydrofolyl-(gamma-L-Glu)(n) + L-glutamate + ATP = (6S)-5,6,7,8-tetrahydrofolyl-(gamma-L-Glu)(n+1) + ADP + phosphate + H(+)</text>
        <dbReference type="Rhea" id="RHEA:10580"/>
        <dbReference type="Rhea" id="RHEA-COMP:14738"/>
        <dbReference type="Rhea" id="RHEA-COMP:14740"/>
        <dbReference type="ChEBI" id="CHEBI:15378"/>
        <dbReference type="ChEBI" id="CHEBI:29985"/>
        <dbReference type="ChEBI" id="CHEBI:30616"/>
        <dbReference type="ChEBI" id="CHEBI:43474"/>
        <dbReference type="ChEBI" id="CHEBI:141005"/>
        <dbReference type="ChEBI" id="CHEBI:456216"/>
        <dbReference type="EC" id="6.3.2.17"/>
    </reaction>
</comment>
<feature type="domain" description="Mur ligase C-terminal" evidence="24">
    <location>
        <begin position="302"/>
        <end position="424"/>
    </location>
</feature>
<evidence type="ECO:0000256" key="1">
    <source>
        <dbReference type="ARBA" id="ARBA00001946"/>
    </source>
</evidence>
<evidence type="ECO:0000313" key="26">
    <source>
        <dbReference type="EMBL" id="RDS85820.1"/>
    </source>
</evidence>
<sequence length="436" mass="46486">MPLCCAGLQPESRVKPTTLDEWLDYQQHIHALGVDLGLDRVRAVWQRMGAPSVARQVITVGGTNGKGSTVAFLEAMLAAAGQQVGCYTSPHLMRYNERIRMAGIDAGDAALVESFERIELARGEISLTYFEFGTLAAFDLFSRADLDVAVLEVGLGGRLDAVNLIDADAVVITTVDLDHVEWLGPDRDSIGREKAGIARRDRPAIVGELDPPEGLLDALDKQGAQVERAGRDFRVEREAHGWRWLHRDGTTLALPDPELAAPVQYANASSAIAALHALGIFDPAQLARMSAGGMHLPHAPARLQWLGGDPALIVDVGHNPQAARALAEWLDAQPPVRVHAVYGALSDKDVGGVMTALGVRIAHWHLASLDQDTPRGLPASVLAGVLHQVLPGASYDTHADVSHALVAARSAARHGERVLAFGSFFVASAVLAQVAG</sequence>
<evidence type="ECO:0000256" key="7">
    <source>
        <dbReference type="ARBA" id="ARBA00013023"/>
    </source>
</evidence>
<dbReference type="InterPro" id="IPR036615">
    <property type="entry name" value="Mur_ligase_C_dom_sf"/>
</dbReference>
<dbReference type="PANTHER" id="PTHR11136">
    <property type="entry name" value="FOLYLPOLYGLUTAMATE SYNTHASE-RELATED"/>
    <property type="match status" value="1"/>
</dbReference>
<dbReference type="GO" id="GO:0005524">
    <property type="term" value="F:ATP binding"/>
    <property type="evidence" value="ECO:0007669"/>
    <property type="project" value="UniProtKB-KW"/>
</dbReference>
<dbReference type="NCBIfam" id="NF008101">
    <property type="entry name" value="PRK10846.1"/>
    <property type="match status" value="1"/>
</dbReference>
<dbReference type="Pfam" id="PF02875">
    <property type="entry name" value="Mur_ligase_C"/>
    <property type="match status" value="1"/>
</dbReference>
<dbReference type="GO" id="GO:0046656">
    <property type="term" value="P:folic acid biosynthetic process"/>
    <property type="evidence" value="ECO:0007669"/>
    <property type="project" value="UniProtKB-KW"/>
</dbReference>
<evidence type="ECO:0000256" key="2">
    <source>
        <dbReference type="ARBA" id="ARBA00002714"/>
    </source>
</evidence>
<dbReference type="AlphaFoldDB" id="A0A370XC28"/>
<evidence type="ECO:0000256" key="4">
    <source>
        <dbReference type="ARBA" id="ARBA00005150"/>
    </source>
</evidence>
<dbReference type="InterPro" id="IPR036565">
    <property type="entry name" value="Mur-like_cat_sf"/>
</dbReference>
<keyword evidence="10 23" id="KW-0436">Ligase</keyword>
<organism evidence="26 27">
    <name type="scientific">Dyella psychrodurans</name>
    <dbReference type="NCBI Taxonomy" id="1927960"/>
    <lineage>
        <taxon>Bacteria</taxon>
        <taxon>Pseudomonadati</taxon>
        <taxon>Pseudomonadota</taxon>
        <taxon>Gammaproteobacteria</taxon>
        <taxon>Lysobacterales</taxon>
        <taxon>Rhodanobacteraceae</taxon>
        <taxon>Dyella</taxon>
    </lineage>
</organism>
<evidence type="ECO:0000256" key="3">
    <source>
        <dbReference type="ARBA" id="ARBA00004799"/>
    </source>
</evidence>
<dbReference type="GO" id="GO:0046872">
    <property type="term" value="F:metal ion binding"/>
    <property type="evidence" value="ECO:0007669"/>
    <property type="project" value="UniProtKB-KW"/>
</dbReference>
<dbReference type="GO" id="GO:0005737">
    <property type="term" value="C:cytoplasm"/>
    <property type="evidence" value="ECO:0007669"/>
    <property type="project" value="TreeGrafter"/>
</dbReference>
<gene>
    <name evidence="26" type="ORF">DWU99_00665</name>
</gene>